<organism evidence="1 2">
    <name type="scientific">Macrosiphum euphorbiae</name>
    <name type="common">potato aphid</name>
    <dbReference type="NCBI Taxonomy" id="13131"/>
    <lineage>
        <taxon>Eukaryota</taxon>
        <taxon>Metazoa</taxon>
        <taxon>Ecdysozoa</taxon>
        <taxon>Arthropoda</taxon>
        <taxon>Hexapoda</taxon>
        <taxon>Insecta</taxon>
        <taxon>Pterygota</taxon>
        <taxon>Neoptera</taxon>
        <taxon>Paraneoptera</taxon>
        <taxon>Hemiptera</taxon>
        <taxon>Sternorrhyncha</taxon>
        <taxon>Aphidomorpha</taxon>
        <taxon>Aphidoidea</taxon>
        <taxon>Aphididae</taxon>
        <taxon>Macrosiphini</taxon>
        <taxon>Macrosiphum</taxon>
    </lineage>
</organism>
<dbReference type="EMBL" id="CARXXK010000993">
    <property type="protein sequence ID" value="CAI6371438.1"/>
    <property type="molecule type" value="Genomic_DNA"/>
</dbReference>
<reference evidence="1 2" key="1">
    <citation type="submission" date="2023-01" db="EMBL/GenBank/DDBJ databases">
        <authorList>
            <person name="Whitehead M."/>
        </authorList>
    </citation>
    <scope>NUCLEOTIDE SEQUENCE [LARGE SCALE GENOMIC DNA]</scope>
</reference>
<proteinExistence type="predicted"/>
<sequence>MWSSLCKDYEDTQFSPTRSSSCNRSQQCCTNRLPSNHRNNRIPHRHRPRCITMYPKIDCMFCGGEGILPPRHQLQSPSTALAAASATADRHYHVAGFVVSRFSSTRLTNTGGPDYTCPTFSDSDVPMWFEATKAEHCRGFIICS</sequence>
<protein>
    <submittedName>
        <fullName evidence="1">Uncharacterized protein</fullName>
    </submittedName>
</protein>
<dbReference type="Proteomes" id="UP001160148">
    <property type="component" value="Unassembled WGS sequence"/>
</dbReference>
<dbReference type="AlphaFoldDB" id="A0AAV0XSV3"/>
<gene>
    <name evidence="1" type="ORF">MEUPH1_LOCUS25439</name>
</gene>
<comment type="caution">
    <text evidence="1">The sequence shown here is derived from an EMBL/GenBank/DDBJ whole genome shotgun (WGS) entry which is preliminary data.</text>
</comment>
<evidence type="ECO:0000313" key="2">
    <source>
        <dbReference type="Proteomes" id="UP001160148"/>
    </source>
</evidence>
<name>A0AAV0XSV3_9HEMI</name>
<evidence type="ECO:0000313" key="1">
    <source>
        <dbReference type="EMBL" id="CAI6371438.1"/>
    </source>
</evidence>
<accession>A0AAV0XSV3</accession>
<keyword evidence="2" id="KW-1185">Reference proteome</keyword>